<dbReference type="InterPro" id="IPR036964">
    <property type="entry name" value="RASGEF_cat_dom_sf"/>
</dbReference>
<dbReference type="InterPro" id="IPR019804">
    <property type="entry name" value="Ras_G-nucl-exch_fac_CS"/>
</dbReference>
<dbReference type="Pfam" id="PF00618">
    <property type="entry name" value="RasGEF_N"/>
    <property type="match status" value="1"/>
</dbReference>
<evidence type="ECO:0000259" key="4">
    <source>
        <dbReference type="PROSITE" id="PS50009"/>
    </source>
</evidence>
<name>A0ABM1TL90_LIMPO</name>
<feature type="compositionally biased region" description="Polar residues" evidence="3">
    <location>
        <begin position="314"/>
        <end position="380"/>
    </location>
</feature>
<dbReference type="InterPro" id="IPR023578">
    <property type="entry name" value="Ras_GEF_dom_sf"/>
</dbReference>
<dbReference type="InterPro" id="IPR001895">
    <property type="entry name" value="RASGEF_cat_dom"/>
</dbReference>
<dbReference type="InterPro" id="IPR008937">
    <property type="entry name" value="Ras-like_GEF"/>
</dbReference>
<dbReference type="RefSeq" id="XP_022256646.1">
    <property type="nucleotide sequence ID" value="XM_022400938.1"/>
</dbReference>
<evidence type="ECO:0000259" key="5">
    <source>
        <dbReference type="PROSITE" id="PS50212"/>
    </source>
</evidence>
<dbReference type="CDD" id="cd00155">
    <property type="entry name" value="RasGEF"/>
    <property type="match status" value="1"/>
</dbReference>
<evidence type="ECO:0000313" key="6">
    <source>
        <dbReference type="Proteomes" id="UP000694941"/>
    </source>
</evidence>
<dbReference type="SUPFAM" id="SSF48366">
    <property type="entry name" value="Ras GEF"/>
    <property type="match status" value="1"/>
</dbReference>
<keyword evidence="1 2" id="KW-0344">Guanine-nucleotide releasing factor</keyword>
<dbReference type="Pfam" id="PF00617">
    <property type="entry name" value="RasGEF"/>
    <property type="match status" value="1"/>
</dbReference>
<feature type="compositionally biased region" description="Low complexity" evidence="3">
    <location>
        <begin position="398"/>
        <end position="413"/>
    </location>
</feature>
<gene>
    <name evidence="7" type="primary">LOC106472342</name>
</gene>
<dbReference type="PANTHER" id="PTHR23113">
    <property type="entry name" value="GUANINE NUCLEOTIDE EXCHANGE FACTOR"/>
    <property type="match status" value="1"/>
</dbReference>
<proteinExistence type="predicted"/>
<dbReference type="PROSITE" id="PS50212">
    <property type="entry name" value="RASGEF_NTER"/>
    <property type="match status" value="1"/>
</dbReference>
<feature type="region of interest" description="Disordered" evidence="3">
    <location>
        <begin position="256"/>
        <end position="433"/>
    </location>
</feature>
<keyword evidence="6" id="KW-1185">Reference proteome</keyword>
<evidence type="ECO:0000256" key="3">
    <source>
        <dbReference type="SAM" id="MobiDB-lite"/>
    </source>
</evidence>
<dbReference type="Gene3D" id="1.10.840.10">
    <property type="entry name" value="Ras guanine-nucleotide exchange factors catalytic domain"/>
    <property type="match status" value="1"/>
</dbReference>
<dbReference type="InterPro" id="IPR000651">
    <property type="entry name" value="Ras-like_Gua-exchang_fac_N"/>
</dbReference>
<dbReference type="PROSITE" id="PS50009">
    <property type="entry name" value="RASGEF_CAT"/>
    <property type="match status" value="1"/>
</dbReference>
<feature type="compositionally biased region" description="Polar residues" evidence="3">
    <location>
        <begin position="294"/>
        <end position="304"/>
    </location>
</feature>
<dbReference type="PANTHER" id="PTHR23113:SF99">
    <property type="entry name" value="RASGEF DOMAIN-CONTAINING PROTEIN"/>
    <property type="match status" value="1"/>
</dbReference>
<evidence type="ECO:0000313" key="7">
    <source>
        <dbReference type="RefSeq" id="XP_022256646.1"/>
    </source>
</evidence>
<organism evidence="6 7">
    <name type="scientific">Limulus polyphemus</name>
    <name type="common">Atlantic horseshoe crab</name>
    <dbReference type="NCBI Taxonomy" id="6850"/>
    <lineage>
        <taxon>Eukaryota</taxon>
        <taxon>Metazoa</taxon>
        <taxon>Ecdysozoa</taxon>
        <taxon>Arthropoda</taxon>
        <taxon>Chelicerata</taxon>
        <taxon>Merostomata</taxon>
        <taxon>Xiphosura</taxon>
        <taxon>Limulidae</taxon>
        <taxon>Limulus</taxon>
    </lineage>
</organism>
<dbReference type="PROSITE" id="PS00720">
    <property type="entry name" value="RASGEF"/>
    <property type="match status" value="1"/>
</dbReference>
<feature type="compositionally biased region" description="Polar residues" evidence="3">
    <location>
        <begin position="419"/>
        <end position="431"/>
    </location>
</feature>
<feature type="non-terminal residue" evidence="7">
    <location>
        <position position="1"/>
    </location>
</feature>
<feature type="compositionally biased region" description="Low complexity" evidence="3">
    <location>
        <begin position="265"/>
        <end position="293"/>
    </location>
</feature>
<accession>A0ABM1TL90</accession>
<dbReference type="SMART" id="SM00147">
    <property type="entry name" value="RasGEF"/>
    <property type="match status" value="1"/>
</dbReference>
<evidence type="ECO:0000256" key="2">
    <source>
        <dbReference type="PROSITE-ProRule" id="PRU00168"/>
    </source>
</evidence>
<feature type="domain" description="Ras-GEF" evidence="4">
    <location>
        <begin position="544"/>
        <end position="776"/>
    </location>
</feature>
<dbReference type="Gene3D" id="1.20.870.10">
    <property type="entry name" value="Son of sevenless (SoS) protein Chain: S domain 1"/>
    <property type="match status" value="2"/>
</dbReference>
<dbReference type="Proteomes" id="UP000694941">
    <property type="component" value="Unplaced"/>
</dbReference>
<reference evidence="7" key="1">
    <citation type="submission" date="2025-08" db="UniProtKB">
        <authorList>
            <consortium name="RefSeq"/>
        </authorList>
    </citation>
    <scope>IDENTIFICATION</scope>
    <source>
        <tissue evidence="7">Muscle</tissue>
    </source>
</reference>
<feature type="domain" description="N-terminal Ras-GEF" evidence="5">
    <location>
        <begin position="37"/>
        <end position="167"/>
    </location>
</feature>
<dbReference type="GeneID" id="106472342"/>
<evidence type="ECO:0000256" key="1">
    <source>
        <dbReference type="ARBA" id="ARBA00022658"/>
    </source>
</evidence>
<protein>
    <submittedName>
        <fullName evidence="7">Ras-specific guanine nucleotide-releasing factor 1-like</fullName>
    </submittedName>
</protein>
<sequence>FFFKVILFIFNLFTRNDPRLFKDDVDIRFSRTLNSCKVPQIRYASPERLFERLTDLRFLSIDFLNTFLLTYRVFTDAVTVLKALKKVHYNPELQMNTSLQDSTGSLEAIPGRSLEAIPTELGGMYVNYEYSRRISTESGASDLSEPRDREQSLSTSDALLNIYQTQPLQAFRNQQHWRLSHRKFEEEQKEQSLKRIRDTPTISPGIEPLTIPVFQPSTPDFLAQAVQCDVDNGSEESEDEKEVENSLLAIPCSSVQSSHSCDTLTPDGTETNGPNTPTNLSSTTSTATLVGSAWSSESPRTSPIRSVGKRSSCETESGSPSTTPRSSFQTDSTILSTPRTSFQTDSTILSTPRSSFQTESTILSTPRSSFQYPDSPQHSSKAGVVVTSSRASTRRSSKSSAAAAFAAATAGSSNPPEPLSQSQSRAGSNLPSAVGADLKIPNAKMKRESMISTAATMRVLNVLRHWVSKHSQDFENDPKLLHLTTEFLEELTHNTNLLPAEHKAAAHILQMITKQDQHVAAKLDLDVLLAPPTTPSKETVEELSALELAEEMTYLDHQIFVSIRSEEFLGQAWMKADKTFKAPNIILMTRRFNHMNRLVVSEIMGAPEMSRRVCIIEKWATVADICRCLHNFNGVLQIISAFMNSSVFRLKKTWEKVSKTSKQTIDKLQILVAADGRFRNMRDALHRCDPPCIPYLGLYLTDLTFIEEGTPNFTEEGLLNFSKMRMIAHVIREIRHFQQTPYKIETNPKVTDYLLNDKRLMQDDELYQLSLCLEPRLSSKIVHPPSTSAFGSPRS</sequence>